<evidence type="ECO:0000256" key="2">
    <source>
        <dbReference type="ARBA" id="ARBA00023180"/>
    </source>
</evidence>
<dbReference type="InterPro" id="IPR014853">
    <property type="entry name" value="VWF/SSPO/ZAN-like_Cys-rich_dom"/>
</dbReference>
<dbReference type="InterPro" id="IPR002172">
    <property type="entry name" value="LDrepeatLR_classA_rpt"/>
</dbReference>
<dbReference type="Pfam" id="PF01826">
    <property type="entry name" value="TIL"/>
    <property type="match status" value="1"/>
</dbReference>
<feature type="disulfide bond" evidence="3">
    <location>
        <begin position="1257"/>
        <end position="1272"/>
    </location>
</feature>
<dbReference type="CDD" id="cd19941">
    <property type="entry name" value="TIL"/>
    <property type="match status" value="1"/>
</dbReference>
<evidence type="ECO:0000256" key="3">
    <source>
        <dbReference type="PROSITE-ProRule" id="PRU00124"/>
    </source>
</evidence>
<dbReference type="PRINTS" id="PR00261">
    <property type="entry name" value="LDLRECEPTOR"/>
</dbReference>
<feature type="compositionally biased region" description="Low complexity" evidence="4">
    <location>
        <begin position="2168"/>
        <end position="2191"/>
    </location>
</feature>
<feature type="compositionally biased region" description="Polar residues" evidence="4">
    <location>
        <begin position="2152"/>
        <end position="2162"/>
    </location>
</feature>
<dbReference type="InterPro" id="IPR036055">
    <property type="entry name" value="LDL_receptor-like_sf"/>
</dbReference>
<dbReference type="OrthoDB" id="6262482at2759"/>
<dbReference type="SMART" id="SM00216">
    <property type="entry name" value="VWD"/>
    <property type="match status" value="1"/>
</dbReference>
<feature type="domain" description="VWFD" evidence="6">
    <location>
        <begin position="862"/>
        <end position="1029"/>
    </location>
</feature>
<feature type="region of interest" description="Disordered" evidence="4">
    <location>
        <begin position="1978"/>
        <end position="1997"/>
    </location>
</feature>
<comment type="caution">
    <text evidence="3">Lacks conserved residue(s) required for the propagation of feature annotation.</text>
</comment>
<dbReference type="GO" id="GO:0005615">
    <property type="term" value="C:extracellular space"/>
    <property type="evidence" value="ECO:0007669"/>
    <property type="project" value="TreeGrafter"/>
</dbReference>
<dbReference type="SUPFAM" id="SSF57424">
    <property type="entry name" value="LDL receptor-like module"/>
    <property type="match status" value="1"/>
</dbReference>
<gene>
    <name evidence="7" type="ORF">BOX15_Mlig013356g2</name>
</gene>
<accession>A0A267DRA2</accession>
<feature type="compositionally biased region" description="Basic and acidic residues" evidence="4">
    <location>
        <begin position="2330"/>
        <end position="2339"/>
    </location>
</feature>
<feature type="compositionally biased region" description="Low complexity" evidence="4">
    <location>
        <begin position="2107"/>
        <end position="2144"/>
    </location>
</feature>
<feature type="region of interest" description="Disordered" evidence="4">
    <location>
        <begin position="2293"/>
        <end position="2348"/>
    </location>
</feature>
<dbReference type="SMART" id="SM00832">
    <property type="entry name" value="C8"/>
    <property type="match status" value="1"/>
</dbReference>
<name>A0A267DRA2_9PLAT</name>
<dbReference type="PROSITE" id="PS51257">
    <property type="entry name" value="PROKAR_LIPOPROTEIN"/>
    <property type="match status" value="1"/>
</dbReference>
<dbReference type="Pfam" id="PF00057">
    <property type="entry name" value="Ldl_recept_a"/>
    <property type="match status" value="1"/>
</dbReference>
<dbReference type="InterPro" id="IPR036084">
    <property type="entry name" value="Ser_inhib-like_sf"/>
</dbReference>
<feature type="region of interest" description="Disordered" evidence="4">
    <location>
        <begin position="2106"/>
        <end position="2191"/>
    </location>
</feature>
<dbReference type="PROSITE" id="PS50068">
    <property type="entry name" value="LDLRA_2"/>
    <property type="match status" value="2"/>
</dbReference>
<dbReference type="InterPro" id="IPR002919">
    <property type="entry name" value="TIL_dom"/>
</dbReference>
<keyword evidence="5" id="KW-0732">Signal</keyword>
<dbReference type="PANTHER" id="PTHR11339">
    <property type="entry name" value="EXTRACELLULAR MATRIX GLYCOPROTEIN RELATED"/>
    <property type="match status" value="1"/>
</dbReference>
<dbReference type="Gene3D" id="4.10.400.10">
    <property type="entry name" value="Low-density Lipoprotein Receptor"/>
    <property type="match status" value="2"/>
</dbReference>
<dbReference type="InterPro" id="IPR001846">
    <property type="entry name" value="VWF_type-D"/>
</dbReference>
<dbReference type="CDD" id="cd00112">
    <property type="entry name" value="LDLa"/>
    <property type="match status" value="1"/>
</dbReference>
<dbReference type="STRING" id="282301.A0A267DRA2"/>
<dbReference type="SMART" id="SM00192">
    <property type="entry name" value="LDLa"/>
    <property type="match status" value="2"/>
</dbReference>
<dbReference type="Gene3D" id="2.10.25.10">
    <property type="entry name" value="Laminin"/>
    <property type="match status" value="2"/>
</dbReference>
<keyword evidence="2" id="KW-0325">Glycoprotein</keyword>
<dbReference type="Proteomes" id="UP000215902">
    <property type="component" value="Unassembled WGS sequence"/>
</dbReference>
<organism evidence="7 8">
    <name type="scientific">Macrostomum lignano</name>
    <dbReference type="NCBI Taxonomy" id="282301"/>
    <lineage>
        <taxon>Eukaryota</taxon>
        <taxon>Metazoa</taxon>
        <taxon>Spiralia</taxon>
        <taxon>Lophotrochozoa</taxon>
        <taxon>Platyhelminthes</taxon>
        <taxon>Rhabditophora</taxon>
        <taxon>Macrostomorpha</taxon>
        <taxon>Macrostomida</taxon>
        <taxon>Macrostomidae</taxon>
        <taxon>Macrostomum</taxon>
    </lineage>
</organism>
<keyword evidence="8" id="KW-1185">Reference proteome</keyword>
<evidence type="ECO:0000256" key="5">
    <source>
        <dbReference type="SAM" id="SignalP"/>
    </source>
</evidence>
<protein>
    <recommendedName>
        <fullName evidence="6">VWFD domain-containing protein</fullName>
    </recommendedName>
</protein>
<dbReference type="InterPro" id="IPR050780">
    <property type="entry name" value="Mucin_vWF_Thrombospondin_sf"/>
</dbReference>
<evidence type="ECO:0000256" key="4">
    <source>
        <dbReference type="SAM" id="MobiDB-lite"/>
    </source>
</evidence>
<evidence type="ECO:0000256" key="1">
    <source>
        <dbReference type="ARBA" id="ARBA00023157"/>
    </source>
</evidence>
<dbReference type="GO" id="GO:0031012">
    <property type="term" value="C:extracellular matrix"/>
    <property type="evidence" value="ECO:0007669"/>
    <property type="project" value="TreeGrafter"/>
</dbReference>
<dbReference type="PANTHER" id="PTHR11339:SF409">
    <property type="match status" value="1"/>
</dbReference>
<evidence type="ECO:0000313" key="8">
    <source>
        <dbReference type="Proteomes" id="UP000215902"/>
    </source>
</evidence>
<dbReference type="PROSITE" id="PS51233">
    <property type="entry name" value="VWFD"/>
    <property type="match status" value="2"/>
</dbReference>
<dbReference type="EMBL" id="NIVC01003365">
    <property type="protein sequence ID" value="PAA51755.1"/>
    <property type="molecule type" value="Genomic_DNA"/>
</dbReference>
<proteinExistence type="predicted"/>
<keyword evidence="1 3" id="KW-1015">Disulfide bond</keyword>
<feature type="region of interest" description="Disordered" evidence="4">
    <location>
        <begin position="2040"/>
        <end position="2073"/>
    </location>
</feature>
<reference evidence="7 8" key="1">
    <citation type="submission" date="2017-06" db="EMBL/GenBank/DDBJ databases">
        <title>A platform for efficient transgenesis in Macrostomum lignano, a flatworm model organism for stem cell research.</title>
        <authorList>
            <person name="Berezikov E."/>
        </authorList>
    </citation>
    <scope>NUCLEOTIDE SEQUENCE [LARGE SCALE GENOMIC DNA]</scope>
    <source>
        <strain evidence="7">DV1</strain>
        <tissue evidence="7">Whole organism</tissue>
    </source>
</reference>
<sequence length="2348" mass="258770">MKLLTAVVAAQLLLACLTCGAAGAPEDSEPQWRYCLQTGLAHLLDFRGRWSSEFRPGGEAALASFTSEVLNWRVEVGTVGSGDCGEDGAAEDACRKEIVIHFRGVPRCPTDTRVSIRGRSVRVVQLDTDGRNSSRTVAELRLGGDSEGDDDDDRLPASVPLLLRSFDSGRQHSLHLSGTGLHLRWSDDGFLALLLESSSAAAAASSTGRTGGWCAGERPPPAPREGRTDAKRRRVRPANRGPCGRLDRPDGRLARSCLRDSFVEVAGSAAAYATARRFLLSSRGRDCNSGDRSGAACRDGRAVLSLCHRRCPDRCAALRRLPPLMCALAPLCACAPPRLLDSRGRCVEEAECPCRHGNRIYHRGERFTKDCQTCSCLGNNNWRCASSDCGRVCLATPGQVVTFDGQKISFVDNRNDYYLIEPDDSKIPLAVKFSWSSPARLEVSWQGQQVLVYHRPATDSESGDFFIQLGDRSQKLAIGEHLRVGLGFFLHRVTSHYIRLRVADLLRVDFNGGTVELAASRRLRGARRLRGLCGRYDGSSENDLWPRRGRAAADSLSVARSYLVKAISPAGGPKRTTISREAVRTCYDLFQHSGQFQRCARTENLQPFLRNCEAAGDRDSVCYIAFNAMRLCARSGYKIHWRLLPQLRNCALLACPRGGSSFRLCANTCQATCASLARPDHCPSGCYFGCQCPRGRYLMADGRCITKSQCTCFDSATGRQRQPGEKFSRRNENCKCQDGRAVCQAAQSASADGRVACPKNQVWRRAQPGECWPRRCEDPVKDGSRCQSPDSAAEERCRCPAGLFATDSGLCVNRSDCPCRYGGRELLTGSVLTAQCPGRVCSSGRWLNRAASESSSDSGCRGRCRAFGDGYYVSFDGRAFRYYAGSLETLLLQLPQLRVATRSVACGSSRPSVCARLVKIRLAGGDEIRVLQGRIIAGLRHVDGEAVVLTATAALGGLHFLRLGVSIVWDRGTRLTINAARPRSGQPIGGLCGSFNGDATDDYRTPGGLLALSPDEFGRSWTLESDYAQPIPESEYDQGCLKSRENFDWSFARCGLLRDQRGPFGRCLSVLNEDRLEFLHDACLREACRCRRTVKDAANCDGLCNLMAAAADECAGLNVTVDWRSAAFCPYNCPEGTAYTSCGQLQSPFVFANGPDVQCLEDCRCRMGGQWTQAAGSCTEASHVCRYRAAVYQTGDSAKLGCRQCTCREGKWIRCDNKDCYRNTTIELNNLSTVAPCTGHSFACRNSDACLHRSKVCDGVPDCSDGSDEMSCEGCPAFKLKCRRSNLCIAKSEVCDGKHQCRLGNSTDDSDEENCATGATTSAPQKKPIEGTDSCYRPLLQSGLIKESQVRITENFAPTHGYRRAELLDSRKRPYLLSKGRTVFELRLSPAGSAVRVSSVLLQIQSNHRRGLKAIRLYANSNKTWQLLEAKESNIACTRCLIKLNKLPFAAEKLKFKIQSRSSMKIQLEINGCPGQNLESGRCRRLPATACNVKVYKSITYNREYSGEEKSRLVLPRTEYSLLKQGSSEIVIGVPEMVRICAVIIKSKLPSDGKPTANVVSFVYDKKLSELTLVSKLPVSTNTTTITISKPTNEYKAVLYSKDPIRISIEIQVKKQPVTKNEPKQQKIACKGSLPDSEVSGKVRVLRMTALDSRQEYTQSDRRQLLRKGAALSSGRTDVLVQFSLKQTDVIEALQVLTTTPGADAKVTARELQLCTRDRCSKVKMSAPSVQQTNMVIRARARFLKIILDSPTSHYAKNAKLKFHFCSRNKPHVCKERYLERCNVPLMKSITFGKRYDAYTVKALLQGRPVRLLRGYTKITLINLNLAESVILKKTGGRRPLKLIISLTTTNERKRKTTITKFDTVYSAKLPTGYTKMIITIKSKEPSKLALFKKECQKPNKIPNREPKTAAHTTTIAPATTTLEPTKRPTTASTAAAKTTKAPVLTTTTKRRRVCKKKMAFDSNVLRPEDVVEVKRVPQNEPYDEPEKKSLLPGRRGLPLRKGDTLVRIDLSRLPEGSRVAEIKVSADKPKRITKVSVTEVTNNERTPVGKAEQPGDEPLSRDDLESIPLTPTRRTPDLIEVRIRRGSKRPVRVTLEVKVCLKKKPATTTTQSTTTSATTTRRPSTAGLTTETTRTTRGTPAGEKVTFPMPSITSRKSTGRTTRQKKSTTTAGRSTTSTSTKRPTTASTAAAKTTKAPVLTTTTKRRRVCKKKMAFDSNVLRPEDVVEVKRVPQNEPYDEPEKKSLLPGRRGLPLRKGDTLVRIDLSRLPEGSRVAEIKVSADKPKRITKVSVTEVTNNERTPVGKAEQPGDEPLSRDDLESIPLTPTRRTPDLIEVRIRRGSKRPSG</sequence>
<evidence type="ECO:0000259" key="6">
    <source>
        <dbReference type="PROSITE" id="PS51233"/>
    </source>
</evidence>
<evidence type="ECO:0000313" key="7">
    <source>
        <dbReference type="EMBL" id="PAA51755.1"/>
    </source>
</evidence>
<feature type="domain" description="VWFD" evidence="6">
    <location>
        <begin position="391"/>
        <end position="571"/>
    </location>
</feature>
<feature type="chain" id="PRO_5012266858" description="VWFD domain-containing protein" evidence="5">
    <location>
        <begin position="24"/>
        <end position="2348"/>
    </location>
</feature>
<feature type="signal peptide" evidence="5">
    <location>
        <begin position="1"/>
        <end position="23"/>
    </location>
</feature>
<dbReference type="Pfam" id="PF00094">
    <property type="entry name" value="VWD"/>
    <property type="match status" value="2"/>
</dbReference>
<feature type="region of interest" description="Disordered" evidence="4">
    <location>
        <begin position="206"/>
        <end position="247"/>
    </location>
</feature>
<comment type="caution">
    <text evidence="7">The sequence shown here is derived from an EMBL/GenBank/DDBJ whole genome shotgun (WGS) entry which is preliminary data.</text>
</comment>
<feature type="region of interest" description="Disordered" evidence="4">
    <location>
        <begin position="2233"/>
        <end position="2252"/>
    </location>
</feature>
<feature type="region of interest" description="Disordered" evidence="4">
    <location>
        <begin position="1307"/>
        <end position="1327"/>
    </location>
</feature>
<dbReference type="SUPFAM" id="SSF57567">
    <property type="entry name" value="Serine protease inhibitors"/>
    <property type="match status" value="2"/>
</dbReference>